<keyword evidence="3" id="KW-0378">Hydrolase</keyword>
<proteinExistence type="predicted"/>
<feature type="domain" description="Dienelactone hydrolase" evidence="2">
    <location>
        <begin position="97"/>
        <end position="294"/>
    </location>
</feature>
<dbReference type="Proteomes" id="UP001337305">
    <property type="component" value="Unassembled WGS sequence"/>
</dbReference>
<dbReference type="SUPFAM" id="SSF53474">
    <property type="entry name" value="alpha/beta-Hydrolases"/>
    <property type="match status" value="1"/>
</dbReference>
<dbReference type="InterPro" id="IPR029058">
    <property type="entry name" value="AB_hydrolase_fold"/>
</dbReference>
<accession>A0ABU7XNM8</accession>
<dbReference type="Gene3D" id="3.40.50.1820">
    <property type="entry name" value="alpha/beta hydrolase"/>
    <property type="match status" value="1"/>
</dbReference>
<evidence type="ECO:0000259" key="2">
    <source>
        <dbReference type="Pfam" id="PF01738"/>
    </source>
</evidence>
<dbReference type="RefSeq" id="WP_303304706.1">
    <property type="nucleotide sequence ID" value="NZ_JAODOP010000004.1"/>
</dbReference>
<gene>
    <name evidence="3" type="ORF">N1F79_04235</name>
</gene>
<evidence type="ECO:0000313" key="3">
    <source>
        <dbReference type="EMBL" id="MEF3832325.1"/>
    </source>
</evidence>
<comment type="caution">
    <text evidence="3">The sequence shown here is derived from an EMBL/GenBank/DDBJ whole genome shotgun (WGS) entry which is preliminary data.</text>
</comment>
<dbReference type="PROSITE" id="PS51257">
    <property type="entry name" value="PROKAR_LIPOPROTEIN"/>
    <property type="match status" value="1"/>
</dbReference>
<dbReference type="GO" id="GO:0016787">
    <property type="term" value="F:hydrolase activity"/>
    <property type="evidence" value="ECO:0007669"/>
    <property type="project" value="UniProtKB-KW"/>
</dbReference>
<keyword evidence="4" id="KW-1185">Reference proteome</keyword>
<dbReference type="Pfam" id="PF01738">
    <property type="entry name" value="DLH"/>
    <property type="match status" value="1"/>
</dbReference>
<sequence>MKIRVSLLLFLILVLTACAKREKNKTPIIDQSLIKVDNLIWNLDALQEVPPFKYLDSTSKVREIMFKGVDHQGKETQVLAYYSNPDILKTGTNLGNKFPGVVLISGGDQPAFKEWVERWAHEGYAAITCDYGNTRMSEAGGPVFRNLEEQLRGIYDAIEQGPKAVRSYRTAASAILAHSLLLSFPEVKKNKTAVTGISWGGFQTCIVSGIDNRFKAATSVYGSAFHDEIALDKNHFSKLDSTYRALWMDKIDPKNYIIYSQCPTLFINGNTDGCFDIVPFDKTTKLIPEKNRYVKITPNMEHDHPIAWESKEIAAFFNSIFKDGTPLAKITGTNKHDSIIKFNYESTVTLKQAKFYYSNDTININEKRIWQSIPAKIFDDIIESPVPEEGYLLGFLYVEDIMNLGISSELLIN</sequence>
<dbReference type="EMBL" id="JAODOP010000004">
    <property type="protein sequence ID" value="MEF3832325.1"/>
    <property type="molecule type" value="Genomic_DNA"/>
</dbReference>
<reference evidence="3 4" key="1">
    <citation type="submission" date="2022-09" db="EMBL/GenBank/DDBJ databases">
        <title>Genome sequencing of Flavivirga sp. MEBiC05379.</title>
        <authorList>
            <person name="Oh H.-M."/>
            <person name="Kwon K.K."/>
            <person name="Park M.J."/>
            <person name="Yang S.-H."/>
        </authorList>
    </citation>
    <scope>NUCLEOTIDE SEQUENCE [LARGE SCALE GENOMIC DNA]</scope>
    <source>
        <strain evidence="3 4">MEBiC05379</strain>
    </source>
</reference>
<feature type="chain" id="PRO_5047456600" evidence="1">
    <location>
        <begin position="20"/>
        <end position="413"/>
    </location>
</feature>
<organism evidence="3 4">
    <name type="scientific">Flavivirga spongiicola</name>
    <dbReference type="NCBI Taxonomy" id="421621"/>
    <lineage>
        <taxon>Bacteria</taxon>
        <taxon>Pseudomonadati</taxon>
        <taxon>Bacteroidota</taxon>
        <taxon>Flavobacteriia</taxon>
        <taxon>Flavobacteriales</taxon>
        <taxon>Flavobacteriaceae</taxon>
        <taxon>Flavivirga</taxon>
    </lineage>
</organism>
<keyword evidence="1" id="KW-0732">Signal</keyword>
<name>A0ABU7XNM8_9FLAO</name>
<feature type="signal peptide" evidence="1">
    <location>
        <begin position="1"/>
        <end position="19"/>
    </location>
</feature>
<evidence type="ECO:0000256" key="1">
    <source>
        <dbReference type="SAM" id="SignalP"/>
    </source>
</evidence>
<dbReference type="InterPro" id="IPR002925">
    <property type="entry name" value="Dienelactn_hydro"/>
</dbReference>
<protein>
    <submittedName>
        <fullName evidence="3">Dienelactone hydrolase family protein</fullName>
    </submittedName>
</protein>
<evidence type="ECO:0000313" key="4">
    <source>
        <dbReference type="Proteomes" id="UP001337305"/>
    </source>
</evidence>